<dbReference type="InterPro" id="IPR003961">
    <property type="entry name" value="FN3_dom"/>
</dbReference>
<comment type="caution">
    <text evidence="3">The sequence shown here is derived from an EMBL/GenBank/DDBJ whole genome shotgun (WGS) entry which is preliminary data.</text>
</comment>
<evidence type="ECO:0000313" key="3">
    <source>
        <dbReference type="EMBL" id="GFO45401.1"/>
    </source>
</evidence>
<dbReference type="InterPro" id="IPR036116">
    <property type="entry name" value="FN3_sf"/>
</dbReference>
<evidence type="ECO:0000259" key="2">
    <source>
        <dbReference type="PROSITE" id="PS50853"/>
    </source>
</evidence>
<evidence type="ECO:0000256" key="1">
    <source>
        <dbReference type="SAM" id="MobiDB-lite"/>
    </source>
</evidence>
<gene>
    <name evidence="3" type="ORF">PoB_007190600</name>
</gene>
<reference evidence="3 4" key="1">
    <citation type="journal article" date="2021" name="Elife">
        <title>Chloroplast acquisition without the gene transfer in kleptoplastic sea slugs, Plakobranchus ocellatus.</title>
        <authorList>
            <person name="Maeda T."/>
            <person name="Takahashi S."/>
            <person name="Yoshida T."/>
            <person name="Shimamura S."/>
            <person name="Takaki Y."/>
            <person name="Nagai Y."/>
            <person name="Toyoda A."/>
            <person name="Suzuki Y."/>
            <person name="Arimoto A."/>
            <person name="Ishii H."/>
            <person name="Satoh N."/>
            <person name="Nishiyama T."/>
            <person name="Hasebe M."/>
            <person name="Maruyama T."/>
            <person name="Minagawa J."/>
            <person name="Obokata J."/>
            <person name="Shigenobu S."/>
        </authorList>
    </citation>
    <scope>NUCLEOTIDE SEQUENCE [LARGE SCALE GENOMIC DNA]</scope>
</reference>
<keyword evidence="4" id="KW-1185">Reference proteome</keyword>
<protein>
    <recommendedName>
        <fullName evidence="2">Fibronectin type-III domain-containing protein</fullName>
    </recommendedName>
</protein>
<proteinExistence type="predicted"/>
<dbReference type="SUPFAM" id="SSF49265">
    <property type="entry name" value="Fibronectin type III"/>
    <property type="match status" value="2"/>
</dbReference>
<accession>A0AAV4DN85</accession>
<dbReference type="EMBL" id="BLXT01008059">
    <property type="protein sequence ID" value="GFO45401.1"/>
    <property type="molecule type" value="Genomic_DNA"/>
</dbReference>
<feature type="region of interest" description="Disordered" evidence="1">
    <location>
        <begin position="1"/>
        <end position="32"/>
    </location>
</feature>
<dbReference type="Proteomes" id="UP000735302">
    <property type="component" value="Unassembled WGS sequence"/>
</dbReference>
<name>A0AAV4DN85_9GAST</name>
<dbReference type="PROSITE" id="PS50853">
    <property type="entry name" value="FN3"/>
    <property type="match status" value="1"/>
</dbReference>
<dbReference type="PANTHER" id="PTHR16897:SF2">
    <property type="entry name" value="OS03G0226600 PROTEIN"/>
    <property type="match status" value="1"/>
</dbReference>
<evidence type="ECO:0000313" key="4">
    <source>
        <dbReference type="Proteomes" id="UP000735302"/>
    </source>
</evidence>
<sequence length="1547" mass="168437">MMTMNIEGGDGGDDDYDDSDYGADDENNAVDDDYKSSVATPLQAYWSWFYSSYSPILHFTVSLGSCSGCDDVVKDRYVGLRTEIQFDDIELSHGTRYYTTVTACDALDRCVSATSDGILVDVTAPSPGVVQDGTFSEDIDFQSVRDFLGAKWYGFHDPESLLVSYEWSAGTSPGGTNILSWTALKFTEIAYYASFSPNLPVGSRIYINVRASNNAGLSTISSSNGFIVDTSAPSANFQPRLMAGIGTIDTSNLISRDSFRVEWSFTDSQSSIDYYSVSIKSNQKNDYAAAAVVVPAAVTDHTFIHSDILSLQDDWTYNVVVTACNLARLCTTSTSANILVDSSPPLPGMFAVETIHAARLTRHQANWMTYSSNQVNLAWVGFSDSHSGIDHYLVSIGSEPFATDLNSGGTYQQASHSNSGTTFENEGYVQLNTFNTANLSPHSSVFIGIWAVNGVGLKSQALHHEFTLGGGLLQLKRRCQNYNCQGHCVCAVQDQTCSAASGCSDISGGSPTRDTVTVQDVVDLTFGSGSASYGPSLTYLAAQWSITTTQGLAVERYEVSAGLTSSSSPTGIYNSATERVWHDVGQMTQWVISLHDRELTVDTSYSVFIRAWYSSNQYAIFKSPGITVAPSAMTTTSNTAASVKDLLQSSDTKDTDYITSTSTVNVRWDGLFQAGTSGLDSFKVFIGRESGGHDIYVSNSINSGTTTHTASSLSLLENTRYFTTVAAHNRAGVMTTRTSDGFVVDNTAPEAGLVLDGAGNNLCSNFPELRDIDAQGDDTKMQAQWRHYSDTGGSGIRRYLWCIGSVQDTTTCNVVSWTDMGLKTHGVLYTSLNSGTTYYNKIKAEDWAGNVSPVSLSDGIVVDTSGPQLVNQLYLSNSELIQNPSFEADQYVFDNTTVCDNSDPSSWSLSADGCVKLQMSNAPIAALDSHYILMSGDLSQTVSVTSGALYRLEITVGYPQVLEDHHKALDGYISLGLDSHAFHLDPNRCEGRCEIETENSILWNTLTFYHTTVSNSLIVVIGTRFSTSDMRMALDDVSVRRVYYSQQFVGQPIASSTETRAMFLPHWSSINAVWHFEDSESTIVDYMWAVGTVPGGTQLQNFVSVGKLNHGVAANLALTHNATVHVTVVATNQAGLTTKVELNQVIVDMTGPEIIDLHDGAGLDVDYQTSYTIEANWAIRDNESTADYCVWAIGSIPGGYDVKIFETLPSQATYSVSYLVDNSTYPAPYTFYTTVRCYNNIGLFTVAYTNGIMVVSPDRSDGIQSMQILRDSNTFRSATDQCLTTAENIRLKWDLEQTDTLIKSYKVRVQDVTPDPVYLLTINCTDNSTLLNSTFLNDTSLNITGDNTTVTCNCTYENMTINGNLTIGDNETASFCIATTWVTNTSAIDRNITERLTPESDFALFAASLYDVSVITSHNVSISVTPVDIFDAEMEGQETMLIVSPPGPQIVGSMVNPESNLTSTNLTVDWTGVFSSYWSNLVYEVTVGSKIGASNIVQWQETSDTTMTLDLSDSEVREFNLSLVITAYDECGLYNTYTSGLFLVNLP</sequence>
<organism evidence="3 4">
    <name type="scientific">Plakobranchus ocellatus</name>
    <dbReference type="NCBI Taxonomy" id="259542"/>
    <lineage>
        <taxon>Eukaryota</taxon>
        <taxon>Metazoa</taxon>
        <taxon>Spiralia</taxon>
        <taxon>Lophotrochozoa</taxon>
        <taxon>Mollusca</taxon>
        <taxon>Gastropoda</taxon>
        <taxon>Heterobranchia</taxon>
        <taxon>Euthyneura</taxon>
        <taxon>Panpulmonata</taxon>
        <taxon>Sacoglossa</taxon>
        <taxon>Placobranchoidea</taxon>
        <taxon>Plakobranchidae</taxon>
        <taxon>Plakobranchus</taxon>
    </lineage>
</organism>
<dbReference type="PANTHER" id="PTHR16897">
    <property type="entry name" value="OS10G0105400 PROTEIN"/>
    <property type="match status" value="1"/>
</dbReference>
<feature type="compositionally biased region" description="Acidic residues" evidence="1">
    <location>
        <begin position="10"/>
        <end position="31"/>
    </location>
</feature>
<feature type="domain" description="Fibronectin type-III" evidence="2">
    <location>
        <begin position="648"/>
        <end position="750"/>
    </location>
</feature>